<proteinExistence type="predicted"/>
<keyword evidence="2" id="KW-1185">Reference proteome</keyword>
<protein>
    <submittedName>
        <fullName evidence="1">Uncharacterized protein</fullName>
    </submittedName>
</protein>
<evidence type="ECO:0000313" key="1">
    <source>
        <dbReference type="EMBL" id="QTA90255.1"/>
    </source>
</evidence>
<dbReference type="EMBL" id="CP061800">
    <property type="protein sequence ID" value="QTA90255.1"/>
    <property type="molecule type" value="Genomic_DNA"/>
</dbReference>
<reference evidence="1" key="1">
    <citation type="journal article" date="2021" name="Microb. Physiol.">
        <title>Proteogenomic Insights into the Physiology of Marine, Sulfate-Reducing, Filamentous Desulfonema limicola and Desulfonema magnum.</title>
        <authorList>
            <person name="Schnaars V."/>
            <person name="Wohlbrand L."/>
            <person name="Scheve S."/>
            <person name="Hinrichs C."/>
            <person name="Reinhardt R."/>
            <person name="Rabus R."/>
        </authorList>
    </citation>
    <scope>NUCLEOTIDE SEQUENCE</scope>
    <source>
        <strain evidence="1">4be13</strain>
    </source>
</reference>
<dbReference type="KEGG" id="dmm:dnm_063160"/>
<accession>A0A975GQU2</accession>
<organism evidence="1 2">
    <name type="scientific">Desulfonema magnum</name>
    <dbReference type="NCBI Taxonomy" id="45655"/>
    <lineage>
        <taxon>Bacteria</taxon>
        <taxon>Pseudomonadati</taxon>
        <taxon>Thermodesulfobacteriota</taxon>
        <taxon>Desulfobacteria</taxon>
        <taxon>Desulfobacterales</taxon>
        <taxon>Desulfococcaceae</taxon>
        <taxon>Desulfonema</taxon>
    </lineage>
</organism>
<sequence length="37" mass="4101">MYYTTLKVRVSPLMTLAGHVKSAFRLPEGGACIYKVV</sequence>
<name>A0A975GQU2_9BACT</name>
<gene>
    <name evidence="1" type="ORF">dnm_063160</name>
</gene>
<dbReference type="Proteomes" id="UP000663722">
    <property type="component" value="Chromosome"/>
</dbReference>
<dbReference type="AlphaFoldDB" id="A0A975GQU2"/>
<evidence type="ECO:0000313" key="2">
    <source>
        <dbReference type="Proteomes" id="UP000663722"/>
    </source>
</evidence>